<keyword evidence="4" id="KW-0677">Repeat</keyword>
<evidence type="ECO:0000256" key="7">
    <source>
        <dbReference type="ARBA" id="ARBA00023204"/>
    </source>
</evidence>
<feature type="region of interest" description="Disordered" evidence="9">
    <location>
        <begin position="206"/>
        <end position="264"/>
    </location>
</feature>
<dbReference type="Gene3D" id="3.40.630.30">
    <property type="match status" value="1"/>
</dbReference>
<dbReference type="PROSITE" id="PS50030">
    <property type="entry name" value="UBA"/>
    <property type="match status" value="1"/>
</dbReference>
<dbReference type="PROSITE" id="PS50053">
    <property type="entry name" value="UBIQUITIN_2"/>
    <property type="match status" value="1"/>
</dbReference>
<dbReference type="CDD" id="cd14377">
    <property type="entry name" value="UBA1_Rad23"/>
    <property type="match status" value="1"/>
</dbReference>
<feature type="region of interest" description="Disordered" evidence="9">
    <location>
        <begin position="323"/>
        <end position="360"/>
    </location>
</feature>
<dbReference type="CDD" id="cd01805">
    <property type="entry name" value="Ubl_Rad23"/>
    <property type="match status" value="1"/>
</dbReference>
<gene>
    <name evidence="13" type="primary">LOC100371660</name>
</gene>
<evidence type="ECO:0000256" key="2">
    <source>
        <dbReference type="ARBA" id="ARBA00009878"/>
    </source>
</evidence>
<dbReference type="PANTHER" id="PTHR10621">
    <property type="entry name" value="UV EXCISION REPAIR PROTEIN RAD23"/>
    <property type="match status" value="1"/>
</dbReference>
<dbReference type="Gene3D" id="1.10.8.10">
    <property type="entry name" value="DNA helicase RuvA subunit, C-terminal domain"/>
    <property type="match status" value="1"/>
</dbReference>
<evidence type="ECO:0000259" key="10">
    <source>
        <dbReference type="PROSITE" id="PS50030"/>
    </source>
</evidence>
<dbReference type="SUPFAM" id="SSF54236">
    <property type="entry name" value="Ubiquitin-like"/>
    <property type="match status" value="1"/>
</dbReference>
<comment type="subcellular location">
    <subcellularLocation>
        <location evidence="1">Nucleus</location>
    </subcellularLocation>
</comment>
<protein>
    <submittedName>
        <fullName evidence="13">UV excision repair protein RAD23 homolog B-like</fullName>
    </submittedName>
</protein>
<dbReference type="Gene3D" id="1.10.10.540">
    <property type="entry name" value="XPC-binding domain"/>
    <property type="match status" value="1"/>
</dbReference>
<evidence type="ECO:0000256" key="3">
    <source>
        <dbReference type="ARBA" id="ARBA00022553"/>
    </source>
</evidence>
<dbReference type="InterPro" id="IPR009060">
    <property type="entry name" value="UBA-like_sf"/>
</dbReference>
<evidence type="ECO:0000313" key="13">
    <source>
        <dbReference type="RefSeq" id="XP_006812770.1"/>
    </source>
</evidence>
<dbReference type="SMART" id="SM00213">
    <property type="entry name" value="UBQ"/>
    <property type="match status" value="1"/>
</dbReference>
<keyword evidence="7" id="KW-0234">DNA repair</keyword>
<name>A0ABM0LYC9_SACKO</name>
<evidence type="ECO:0000256" key="6">
    <source>
        <dbReference type="ARBA" id="ARBA00022942"/>
    </source>
</evidence>
<feature type="region of interest" description="Disordered" evidence="9">
    <location>
        <begin position="80"/>
        <end position="142"/>
    </location>
</feature>
<dbReference type="PANTHER" id="PTHR10621:SF0">
    <property type="entry name" value="UV EXCISION REPAIR PROTEIN RAD23"/>
    <property type="match status" value="1"/>
</dbReference>
<dbReference type="InterPro" id="IPR036353">
    <property type="entry name" value="XPC-bd_sf"/>
</dbReference>
<evidence type="ECO:0000259" key="11">
    <source>
        <dbReference type="PROSITE" id="PS50053"/>
    </source>
</evidence>
<accession>A0ABM0LYC9</accession>
<evidence type="ECO:0000313" key="12">
    <source>
        <dbReference type="Proteomes" id="UP000694865"/>
    </source>
</evidence>
<feature type="compositionally biased region" description="Low complexity" evidence="9">
    <location>
        <begin position="206"/>
        <end position="261"/>
    </location>
</feature>
<dbReference type="InterPro" id="IPR041811">
    <property type="entry name" value="RAD23A/B_UBA1"/>
</dbReference>
<dbReference type="Pfam" id="PF00627">
    <property type="entry name" value="UBA"/>
    <property type="match status" value="1"/>
</dbReference>
<evidence type="ECO:0000256" key="8">
    <source>
        <dbReference type="ARBA" id="ARBA00023242"/>
    </source>
</evidence>
<reference evidence="13" key="1">
    <citation type="submission" date="2025-08" db="UniProtKB">
        <authorList>
            <consortium name="RefSeq"/>
        </authorList>
    </citation>
    <scope>IDENTIFICATION</scope>
    <source>
        <tissue evidence="13">Testes</tissue>
    </source>
</reference>
<dbReference type="Proteomes" id="UP000694865">
    <property type="component" value="Unplaced"/>
</dbReference>
<dbReference type="Gene3D" id="3.10.20.90">
    <property type="entry name" value="Phosphatidylinositol 3-kinase Catalytic Subunit, Chain A, domain 1"/>
    <property type="match status" value="1"/>
</dbReference>
<evidence type="ECO:0000256" key="1">
    <source>
        <dbReference type="ARBA" id="ARBA00004123"/>
    </source>
</evidence>
<keyword evidence="12" id="KW-1185">Reference proteome</keyword>
<evidence type="ECO:0000256" key="9">
    <source>
        <dbReference type="SAM" id="MobiDB-lite"/>
    </source>
</evidence>
<dbReference type="InterPro" id="IPR004806">
    <property type="entry name" value="Rad23"/>
</dbReference>
<feature type="compositionally biased region" description="Low complexity" evidence="9">
    <location>
        <begin position="121"/>
        <end position="142"/>
    </location>
</feature>
<keyword evidence="3" id="KW-0597">Phosphoprotein</keyword>
<dbReference type="Pfam" id="PF00240">
    <property type="entry name" value="ubiquitin"/>
    <property type="match status" value="1"/>
</dbReference>
<dbReference type="SUPFAM" id="SSF55729">
    <property type="entry name" value="Acyl-CoA N-acyltransferases (Nat)"/>
    <property type="match status" value="1"/>
</dbReference>
<comment type="similarity">
    <text evidence="2">Belongs to the RAD23 family.</text>
</comment>
<feature type="domain" description="Ubiquitin-like" evidence="11">
    <location>
        <begin position="1"/>
        <end position="79"/>
    </location>
</feature>
<keyword evidence="5" id="KW-0227">DNA damage</keyword>
<sequence>MLITLKTLQQQTFKVEIEPTKTVKDLKAKVEEVRGKDGFPAAGQKLIYAGRILADDKLISDYNMSEENFVVVMVTKPKAAPKTESTVESKPATAPSQPAEKPKEEKKEETKEEKIDDKPPTESASASTETAAGTTTTASTSLASTLSAAESTLLTGAAYENVVAELMNMGYERDPVVRALRAAFNNPDRAVDYLLSGIPESVLAEAEAPAPAAAEQPEPAAARTESPATPATGGSTTTIAATTPATTPATTAASGTSPLGGQSEEDPLAFLREQPQFQQMRQIIQQNPSLLPALLQQLGQSNPQLLQLINQHQEQFIQMLNNPVGGEQQSGGGGGGGGSGGGAPTSGGQVGTGPGGTSYIQVTPQEKEAIERVSLGKGCLYCCSLLYQNVVMNEFYVFTGNKMVLAKMYSKCNSDIRYELMKKCHVDEAAHILTGAFLHGDPLTQTVVPSYEAELSANIGLCTDCAEEGVSMVAIDNVTGEVVGAITGKLCHGNNIEKGHTDHPMVTPESTSFLSIIIPFLEELEMAFYKYPDFTNNRDCIVLQSIKLGVHKDYGGMGIGTKLARMRGEMARGKGVKFIVAACTGSLSQMLYSRLGYECIGEISYKNYTTKEDKPFANITVCSAAKLFVKQF</sequence>
<keyword evidence="8" id="KW-0539">Nucleus</keyword>
<dbReference type="GeneID" id="100371660"/>
<dbReference type="SUPFAM" id="SSF101238">
    <property type="entry name" value="XPC-binding domain"/>
    <property type="match status" value="1"/>
</dbReference>
<dbReference type="InterPro" id="IPR000626">
    <property type="entry name" value="Ubiquitin-like_dom"/>
</dbReference>
<dbReference type="InterPro" id="IPR006636">
    <property type="entry name" value="STI1_HS-bd"/>
</dbReference>
<proteinExistence type="inferred from homology"/>
<feature type="domain" description="UBA" evidence="10">
    <location>
        <begin position="157"/>
        <end position="197"/>
    </location>
</feature>
<dbReference type="SMART" id="SM00727">
    <property type="entry name" value="STI1"/>
    <property type="match status" value="1"/>
</dbReference>
<feature type="compositionally biased region" description="Basic and acidic residues" evidence="9">
    <location>
        <begin position="100"/>
        <end position="120"/>
    </location>
</feature>
<dbReference type="Pfam" id="PF09280">
    <property type="entry name" value="XPC-binding"/>
    <property type="match status" value="1"/>
</dbReference>
<dbReference type="InterPro" id="IPR029071">
    <property type="entry name" value="Ubiquitin-like_domsf"/>
</dbReference>
<dbReference type="InterPro" id="IPR016181">
    <property type="entry name" value="Acyl_CoA_acyltransferase"/>
</dbReference>
<dbReference type="InterPro" id="IPR015360">
    <property type="entry name" value="XPC-bd"/>
</dbReference>
<feature type="compositionally biased region" description="Gly residues" evidence="9">
    <location>
        <begin position="328"/>
        <end position="356"/>
    </location>
</feature>
<dbReference type="NCBIfam" id="TIGR00601">
    <property type="entry name" value="rad23"/>
    <property type="match status" value="1"/>
</dbReference>
<evidence type="ECO:0000256" key="5">
    <source>
        <dbReference type="ARBA" id="ARBA00022763"/>
    </source>
</evidence>
<dbReference type="SMART" id="SM00165">
    <property type="entry name" value="UBA"/>
    <property type="match status" value="1"/>
</dbReference>
<dbReference type="PRINTS" id="PR01839">
    <property type="entry name" value="RAD23PROTEIN"/>
</dbReference>
<dbReference type="SUPFAM" id="SSF46934">
    <property type="entry name" value="UBA-like"/>
    <property type="match status" value="1"/>
</dbReference>
<organism evidence="12 13">
    <name type="scientific">Saccoglossus kowalevskii</name>
    <name type="common">Acorn worm</name>
    <dbReference type="NCBI Taxonomy" id="10224"/>
    <lineage>
        <taxon>Eukaryota</taxon>
        <taxon>Metazoa</taxon>
        <taxon>Hemichordata</taxon>
        <taxon>Enteropneusta</taxon>
        <taxon>Harrimaniidae</taxon>
        <taxon>Saccoglossus</taxon>
    </lineage>
</organism>
<dbReference type="InterPro" id="IPR015940">
    <property type="entry name" value="UBA"/>
</dbReference>
<keyword evidence="6" id="KW-0647">Proteasome</keyword>
<evidence type="ECO:0000256" key="4">
    <source>
        <dbReference type="ARBA" id="ARBA00022737"/>
    </source>
</evidence>
<dbReference type="RefSeq" id="XP_006812770.1">
    <property type="nucleotide sequence ID" value="XM_006812707.1"/>
</dbReference>